<sequence>MISKLEILPNEILLNIFCYLSWDEILISLWPLNERFNSLIYLIFSNNENGIIFNKSGLSYKIFSSILLPLIFNSSSSSISSNIKYIHFDGNKSIPFDFIYQCIFSNNDQQKISFPNLKSLYITRCFLTQPIIQTLSVLIQYHLNQLTLTFHEDMFDGADYTRVPSFTFFDIATINGMFTQLLSQIFSGQCQLTSLHLDMTKLRYVIHECLKSYSSNLPLKTNSDGFQSYCVSLRRLYIQLEYTCFLEHLIDHVPNLEQLSTVFPNLQRDNKFYDSNSERPILSNESWVNKSSIDNDFEFVYLKWLLNNLNHIRKLKIYLRSPTIWRPDQLIWKYFIDGNFIRQYCLPDEIINLKSFHFYIGRTYQLSLDDIENTINSFKNHPFFILHQWTNIKCLYDKNESYQRIFSSNFNKAQLSDSLFTQPYRYDWSNTRRIWFVFDPSLYLFLDRLDKQCPNVSSIAIHTASCSTLTDRDKVRAKIFAHLLSMPVQLKHLFVKKFEWLLYVIHYAADELRKNALTTIQYAEFGIPSCNIGRNESIHIGKNLVSILSTYMPHLHTLQLWRPDDFPWTSLRPNHKYGRYYGPFITRWKRSLSTVESINDHVTVFEQDLSQLFDQLKEFIFVDICGIIPREKVEPYRLMAQTRFPNSRIDVQLTRFRLWI</sequence>
<dbReference type="InterPro" id="IPR001810">
    <property type="entry name" value="F-box_dom"/>
</dbReference>
<accession>A0A816BUV4</accession>
<comment type="caution">
    <text evidence="2">The sequence shown here is derived from an EMBL/GenBank/DDBJ whole genome shotgun (WGS) entry which is preliminary data.</text>
</comment>
<feature type="domain" description="F-box" evidence="1">
    <location>
        <begin position="2"/>
        <end position="47"/>
    </location>
</feature>
<dbReference type="PROSITE" id="PS50181">
    <property type="entry name" value="FBOX"/>
    <property type="match status" value="1"/>
</dbReference>
<reference evidence="2" key="1">
    <citation type="submission" date="2021-02" db="EMBL/GenBank/DDBJ databases">
        <authorList>
            <person name="Nowell W R."/>
        </authorList>
    </citation>
    <scope>NUCLEOTIDE SEQUENCE</scope>
</reference>
<evidence type="ECO:0000313" key="3">
    <source>
        <dbReference type="Proteomes" id="UP000663870"/>
    </source>
</evidence>
<dbReference type="AlphaFoldDB" id="A0A816BUV4"/>
<protein>
    <recommendedName>
        <fullName evidence="1">F-box domain-containing protein</fullName>
    </recommendedName>
</protein>
<name>A0A816BUV4_9BILA</name>
<proteinExistence type="predicted"/>
<evidence type="ECO:0000313" key="2">
    <source>
        <dbReference type="EMBL" id="CAF1615115.1"/>
    </source>
</evidence>
<dbReference type="EMBL" id="CAJNOL010006183">
    <property type="protein sequence ID" value="CAF1615115.1"/>
    <property type="molecule type" value="Genomic_DNA"/>
</dbReference>
<keyword evidence="3" id="KW-1185">Reference proteome</keyword>
<gene>
    <name evidence="2" type="ORF">JXQ802_LOCUS49878</name>
</gene>
<evidence type="ECO:0000259" key="1">
    <source>
        <dbReference type="PROSITE" id="PS50181"/>
    </source>
</evidence>
<organism evidence="2 3">
    <name type="scientific">Rotaria sordida</name>
    <dbReference type="NCBI Taxonomy" id="392033"/>
    <lineage>
        <taxon>Eukaryota</taxon>
        <taxon>Metazoa</taxon>
        <taxon>Spiralia</taxon>
        <taxon>Gnathifera</taxon>
        <taxon>Rotifera</taxon>
        <taxon>Eurotatoria</taxon>
        <taxon>Bdelloidea</taxon>
        <taxon>Philodinida</taxon>
        <taxon>Philodinidae</taxon>
        <taxon>Rotaria</taxon>
    </lineage>
</organism>
<dbReference type="Proteomes" id="UP000663870">
    <property type="component" value="Unassembled WGS sequence"/>
</dbReference>